<proteinExistence type="predicted"/>
<dbReference type="STRING" id="1126212.K2RQ70"/>
<reference evidence="3 4" key="1">
    <citation type="journal article" date="2012" name="BMC Genomics">
        <title>Tools to kill: Genome of one of the most destructive plant pathogenic fungi Macrophomina phaseolina.</title>
        <authorList>
            <person name="Islam M.S."/>
            <person name="Haque M.S."/>
            <person name="Islam M.M."/>
            <person name="Emdad E.M."/>
            <person name="Halim A."/>
            <person name="Hossen Q.M.M."/>
            <person name="Hossain M.Z."/>
            <person name="Ahmed B."/>
            <person name="Rahim S."/>
            <person name="Rahman M.S."/>
            <person name="Alam M.M."/>
            <person name="Hou S."/>
            <person name="Wan X."/>
            <person name="Saito J.A."/>
            <person name="Alam M."/>
        </authorList>
    </citation>
    <scope>NUCLEOTIDE SEQUENCE [LARGE SCALE GENOMIC DNA]</scope>
    <source>
        <strain evidence="3 4">MS6</strain>
    </source>
</reference>
<evidence type="ECO:0000256" key="1">
    <source>
        <dbReference type="SAM" id="Coils"/>
    </source>
</evidence>
<accession>K2RQ70</accession>
<keyword evidence="1" id="KW-0175">Coiled coil</keyword>
<feature type="compositionally biased region" description="Polar residues" evidence="2">
    <location>
        <begin position="162"/>
        <end position="174"/>
    </location>
</feature>
<comment type="caution">
    <text evidence="3">The sequence shown here is derived from an EMBL/GenBank/DDBJ whole genome shotgun (WGS) entry which is preliminary data.</text>
</comment>
<feature type="region of interest" description="Disordered" evidence="2">
    <location>
        <begin position="162"/>
        <end position="252"/>
    </location>
</feature>
<feature type="coiled-coil region" evidence="1">
    <location>
        <begin position="70"/>
        <end position="97"/>
    </location>
</feature>
<gene>
    <name evidence="3" type="ORF">MPH_05889</name>
</gene>
<sequence>MKSSNMTACPTYFVDTTTSWGWGALSEPAEKDVKIGGEKEEDWELAWRLQLEDLEGWGCQSGRDRGGEEEEDVEFAIMQQVEEIERAEREESAKEGDIGAAALLALGIEMEGGGEAGNVIEEKEFLGIAKACGWVRCLACRRFLEVDDDCAHAVGTRKTTQIQEADSLRHTTANGGMGEQEDETPSRNRIGPQRQQQERHRVSTPATPARPDNREDLRDRRHRTSTCTRARQPQHSSTTITSIPDDPPPPYPGRSNDILLPAAHPRNLNATITTYTPPYPERSTRPLSREEFDRLRSRVRVVVDALNAVLVGLDEDGGRERVASRNGEEGRAMGCGHTVWKAIQGRPEGQGGMRCCEVCAKVYGVDIWYRDGGDREEGVMVCAGCCVVACGFCRRNRV</sequence>
<dbReference type="AlphaFoldDB" id="K2RQ70"/>
<dbReference type="HOGENOM" id="CLU_692749_0_0_1"/>
<feature type="compositionally biased region" description="Polar residues" evidence="2">
    <location>
        <begin position="225"/>
        <end position="235"/>
    </location>
</feature>
<dbReference type="InParanoid" id="K2RQ70"/>
<dbReference type="EMBL" id="AHHD01000259">
    <property type="protein sequence ID" value="EKG16908.1"/>
    <property type="molecule type" value="Genomic_DNA"/>
</dbReference>
<protein>
    <submittedName>
        <fullName evidence="3">Uncharacterized protein</fullName>
    </submittedName>
</protein>
<evidence type="ECO:0000313" key="3">
    <source>
        <dbReference type="EMBL" id="EKG16908.1"/>
    </source>
</evidence>
<dbReference type="VEuPathDB" id="FungiDB:MPH_05889"/>
<evidence type="ECO:0000256" key="2">
    <source>
        <dbReference type="SAM" id="MobiDB-lite"/>
    </source>
</evidence>
<name>K2RQ70_MACPH</name>
<organism evidence="3 4">
    <name type="scientific">Macrophomina phaseolina (strain MS6)</name>
    <name type="common">Charcoal rot fungus</name>
    <dbReference type="NCBI Taxonomy" id="1126212"/>
    <lineage>
        <taxon>Eukaryota</taxon>
        <taxon>Fungi</taxon>
        <taxon>Dikarya</taxon>
        <taxon>Ascomycota</taxon>
        <taxon>Pezizomycotina</taxon>
        <taxon>Dothideomycetes</taxon>
        <taxon>Dothideomycetes incertae sedis</taxon>
        <taxon>Botryosphaeriales</taxon>
        <taxon>Botryosphaeriaceae</taxon>
        <taxon>Macrophomina</taxon>
    </lineage>
</organism>
<evidence type="ECO:0000313" key="4">
    <source>
        <dbReference type="Proteomes" id="UP000007129"/>
    </source>
</evidence>
<dbReference type="Proteomes" id="UP000007129">
    <property type="component" value="Unassembled WGS sequence"/>
</dbReference>